<keyword evidence="2" id="KW-1185">Reference proteome</keyword>
<reference evidence="2" key="1">
    <citation type="journal article" date="2019" name="Int. J. Syst. Evol. Microbiol.">
        <title>The Global Catalogue of Microorganisms (GCM) 10K type strain sequencing project: providing services to taxonomists for standard genome sequencing and annotation.</title>
        <authorList>
            <consortium name="The Broad Institute Genomics Platform"/>
            <consortium name="The Broad Institute Genome Sequencing Center for Infectious Disease"/>
            <person name="Wu L."/>
            <person name="Ma J."/>
        </authorList>
    </citation>
    <scope>NUCLEOTIDE SEQUENCE [LARGE SCALE GENOMIC DNA]</scope>
    <source>
        <strain evidence="2">JCM 9088</strain>
    </source>
</reference>
<dbReference type="EMBL" id="BAAAUD010000095">
    <property type="protein sequence ID" value="GAA2970204.1"/>
    <property type="molecule type" value="Genomic_DNA"/>
</dbReference>
<proteinExistence type="predicted"/>
<gene>
    <name evidence="1" type="ORF">GCM10010446_64060</name>
</gene>
<evidence type="ECO:0000313" key="1">
    <source>
        <dbReference type="EMBL" id="GAA2970204.1"/>
    </source>
</evidence>
<dbReference type="Proteomes" id="UP001500403">
    <property type="component" value="Unassembled WGS sequence"/>
</dbReference>
<name>A0ABP6K7Y5_9ACTN</name>
<accession>A0ABP6K7Y5</accession>
<comment type="caution">
    <text evidence="1">The sequence shown here is derived from an EMBL/GenBank/DDBJ whole genome shotgun (WGS) entry which is preliminary data.</text>
</comment>
<evidence type="ECO:0000313" key="2">
    <source>
        <dbReference type="Proteomes" id="UP001500403"/>
    </source>
</evidence>
<sequence length="107" mass="10788">MHGLAPQRFLEAVGVAAMPAVRWVTTSVPVSGPRMWRCTTAVPARAASTAERALLGGDRQVRALADGVSGAGEGAGEGGFLIGAVGGGYGRGPAQLRWAGADRVTST</sequence>
<protein>
    <submittedName>
        <fullName evidence="1">Uncharacterized protein</fullName>
    </submittedName>
</protein>
<organism evidence="1 2">
    <name type="scientific">Streptomyces enissocaesilis</name>
    <dbReference type="NCBI Taxonomy" id="332589"/>
    <lineage>
        <taxon>Bacteria</taxon>
        <taxon>Bacillati</taxon>
        <taxon>Actinomycetota</taxon>
        <taxon>Actinomycetes</taxon>
        <taxon>Kitasatosporales</taxon>
        <taxon>Streptomycetaceae</taxon>
        <taxon>Streptomyces</taxon>
        <taxon>Streptomyces rochei group</taxon>
    </lineage>
</organism>